<feature type="domain" description="C2 tensin-type" evidence="6">
    <location>
        <begin position="326"/>
        <end position="464"/>
    </location>
</feature>
<evidence type="ECO:0000313" key="8">
    <source>
        <dbReference type="EMBL" id="WVZ96702.1"/>
    </source>
</evidence>
<dbReference type="Pfam" id="PF10409">
    <property type="entry name" value="PTEN_C2"/>
    <property type="match status" value="1"/>
</dbReference>
<dbReference type="InterPro" id="IPR015425">
    <property type="entry name" value="FH2_Formin"/>
</dbReference>
<keyword evidence="2" id="KW-0904">Protein phosphatase</keyword>
<dbReference type="InterPro" id="IPR035892">
    <property type="entry name" value="C2_domain_sf"/>
</dbReference>
<dbReference type="Gene3D" id="1.20.58.2220">
    <property type="entry name" value="Formin, FH2 domain"/>
    <property type="match status" value="1"/>
</dbReference>
<keyword evidence="9" id="KW-1185">Reference proteome</keyword>
<dbReference type="InterPro" id="IPR029021">
    <property type="entry name" value="Prot-tyrosine_phosphatase-like"/>
</dbReference>
<feature type="compositionally biased region" description="Pro residues" evidence="5">
    <location>
        <begin position="774"/>
        <end position="784"/>
    </location>
</feature>
<dbReference type="InterPro" id="IPR014020">
    <property type="entry name" value="Tensin_C2-dom"/>
</dbReference>
<feature type="compositionally biased region" description="Polar residues" evidence="5">
    <location>
        <begin position="629"/>
        <end position="638"/>
    </location>
</feature>
<evidence type="ECO:0000313" key="9">
    <source>
        <dbReference type="Proteomes" id="UP001341281"/>
    </source>
</evidence>
<proteinExistence type="inferred from homology"/>
<evidence type="ECO:0000256" key="2">
    <source>
        <dbReference type="ARBA" id="ARBA00022912"/>
    </source>
</evidence>
<feature type="compositionally biased region" description="Pro residues" evidence="5">
    <location>
        <begin position="598"/>
        <end position="611"/>
    </location>
</feature>
<feature type="region of interest" description="Disordered" evidence="5">
    <location>
        <begin position="543"/>
        <end position="918"/>
    </location>
</feature>
<dbReference type="PANTHER" id="PTHR45733">
    <property type="entry name" value="FORMIN-J"/>
    <property type="match status" value="1"/>
</dbReference>
<evidence type="ECO:0000256" key="3">
    <source>
        <dbReference type="RuleBase" id="RU361260"/>
    </source>
</evidence>
<name>A0AAQ3XHG3_PASNO</name>
<keyword evidence="4" id="KW-0175">Coiled coil</keyword>
<feature type="domain" description="FH2" evidence="7">
    <location>
        <begin position="908"/>
        <end position="1289"/>
    </location>
</feature>
<gene>
    <name evidence="8" type="ORF">U9M48_042305</name>
</gene>
<dbReference type="SUPFAM" id="SSF49562">
    <property type="entry name" value="C2 domain (Calcium/lipid-binding domain, CaLB)"/>
    <property type="match status" value="1"/>
</dbReference>
<dbReference type="SUPFAM" id="SSF101447">
    <property type="entry name" value="Formin homology 2 domain (FH2 domain)"/>
    <property type="match status" value="1"/>
</dbReference>
<dbReference type="GO" id="GO:0004721">
    <property type="term" value="F:phosphoprotein phosphatase activity"/>
    <property type="evidence" value="ECO:0007669"/>
    <property type="project" value="UniProtKB-KW"/>
</dbReference>
<evidence type="ECO:0000256" key="1">
    <source>
        <dbReference type="ARBA" id="ARBA00006468"/>
    </source>
</evidence>
<organism evidence="8 9">
    <name type="scientific">Paspalum notatum var. saurae</name>
    <dbReference type="NCBI Taxonomy" id="547442"/>
    <lineage>
        <taxon>Eukaryota</taxon>
        <taxon>Viridiplantae</taxon>
        <taxon>Streptophyta</taxon>
        <taxon>Embryophyta</taxon>
        <taxon>Tracheophyta</taxon>
        <taxon>Spermatophyta</taxon>
        <taxon>Magnoliopsida</taxon>
        <taxon>Liliopsida</taxon>
        <taxon>Poales</taxon>
        <taxon>Poaceae</taxon>
        <taxon>PACMAD clade</taxon>
        <taxon>Panicoideae</taxon>
        <taxon>Andropogonodae</taxon>
        <taxon>Paspaleae</taxon>
        <taxon>Paspalinae</taxon>
        <taxon>Paspalum</taxon>
    </lineage>
</organism>
<feature type="coiled-coil region" evidence="4">
    <location>
        <begin position="1170"/>
        <end position="1197"/>
    </location>
</feature>
<comment type="similarity">
    <text evidence="1">Belongs to the formin-like family. Class-II subfamily.</text>
</comment>
<accession>A0AAQ3XHG3</accession>
<dbReference type="SUPFAM" id="SSF52799">
    <property type="entry name" value="(Phosphotyrosine protein) phosphatases II"/>
    <property type="match status" value="1"/>
</dbReference>
<keyword evidence="2" id="KW-0378">Hydrolase</keyword>
<evidence type="ECO:0000259" key="7">
    <source>
        <dbReference type="PROSITE" id="PS51444"/>
    </source>
</evidence>
<reference evidence="8 9" key="1">
    <citation type="submission" date="2024-02" db="EMBL/GenBank/DDBJ databases">
        <title>High-quality chromosome-scale genome assembly of Pensacola bahiagrass (Paspalum notatum Flugge var. saurae).</title>
        <authorList>
            <person name="Vega J.M."/>
            <person name="Podio M."/>
            <person name="Orjuela J."/>
            <person name="Siena L.A."/>
            <person name="Pessino S.C."/>
            <person name="Combes M.C."/>
            <person name="Mariac C."/>
            <person name="Albertini E."/>
            <person name="Pupilli F."/>
            <person name="Ortiz J.P.A."/>
            <person name="Leblanc O."/>
        </authorList>
    </citation>
    <scope>NUCLEOTIDE SEQUENCE [LARGE SCALE GENOMIC DNA]</scope>
    <source>
        <strain evidence="8">R1</strain>
        <tissue evidence="8">Leaf</tissue>
    </source>
</reference>
<dbReference type="Pfam" id="PF02181">
    <property type="entry name" value="FH2"/>
    <property type="match status" value="1"/>
</dbReference>
<feature type="compositionally biased region" description="Pro residues" evidence="5">
    <location>
        <begin position="642"/>
        <end position="655"/>
    </location>
</feature>
<dbReference type="PROSITE" id="PS51444">
    <property type="entry name" value="FH2"/>
    <property type="match status" value="1"/>
</dbReference>
<sequence length="1293" mass="141060">MKSAAAASAPARATFSISGGKYASLHGSSWGLSLRRRLDERSVPPSLPAAPCLLRGGGGPLSARRSGVEIHLGVDWFGVHFYCAGGAKLHGHDVLTIGSSEINLLWRPCEETLQILSSYTFLHSHEMSLLSRFFYKRPPDGLLEFNDRIYVFDSCFSTEVLPQGMYPIYLNEILTELHEEHVESSFLVINFRDGDKRSQLADILREHNIPIIDYPRHFEGCPVLPLCLIHHFLRVCEHWLSVGNSQNIILLHCERGAWPLLAFLLSCLLIYKKLHGAEHKTLDIIYREAPKGFLQLFSALNPMPSQLRYMQYVARRNISPEWPPMERALSLDCLILRSIPSFDSDNGCRPLVRIFGRNLLGKNASMTNMIFSMPKKKSLRHYRQEDCDVIKIDIQCLVQGDIVLECVHLDLDPEKEVMMFRIMFNTAFIRSNVLMLNSDDVDILWGSKERYPRNFRAEVLFCEIGGISPPRAPTATLNGDMKGGLPIEAFSAVQELFNGVDWIESSDDAAYWLLKEKFQKLILNDMKELSKMQAKVGLQMPLMSPLDSDEEKYSDSVSSADHEKVQHGGNSSDSENIDRDLITEDSESTATLSIKSSSPPPRPQPPPPSPHGVPSSLPASSVLAIGPSGSLTESLQELPSSQPVPPPPPPPPPSSQPVSSLLSPTSGSKHVFSSPMPPPPPPPPPRISSVGPPQPPLPPPPPPPPPLPSGRKHILSTPPPPPPPPRISGVAPSHPPPPPPPPPNSGAAKQQTACTAPPPPPPPPPPVHGIAKKGPPPPPPPCPPFSGKAPTPAAATSKGPPPPPPPPPPHTPSRTAGPVVPSPPPPPPLPGVNKKTPPAPPPPPLMAGKKAPTPPPPPQAPKPPGTVPPPPPPSSKISNAPVPPPPLLGRGRGNTPVSNKGRGIGLAQQSNPPKKASLKPLHWVKVTRAMQGSLWADAQKQGNQARAPDIDLSELESLFSTQVVTSTSEKGAARRGSTISKPEIVHLVDMRRANNCEIMLTKIKMPLPDMISAILALDTSVLDNDQGYNGNKEMLGKCEQFFLELMKVPRVEAKLRVFAFRITFSTQVDELRTNLTTINDATKEVKESLKLRQIMQTILTLGNALNQGTARGSAVGFRLDSLLKLSDTRARNNKMTLMHYLCKLLAEKMPELLDFDKDLIHLEAASKIQLKLLAEEMQAINKGLEKVEQELAASENDGAISIGFRKALKNFLDAAEAEVRSLISLYAEVGRNADSLAQYFGEDPARCPFEQVTSILVIFVNIFKKSRDENARNAEAEKKKLEKEKEKASASAK</sequence>
<feature type="compositionally biased region" description="Pro residues" evidence="5">
    <location>
        <begin position="756"/>
        <end position="767"/>
    </location>
</feature>
<evidence type="ECO:0000256" key="4">
    <source>
        <dbReference type="SAM" id="Coils"/>
    </source>
</evidence>
<dbReference type="Proteomes" id="UP001341281">
    <property type="component" value="Chromosome 10"/>
</dbReference>
<dbReference type="Gene3D" id="2.60.40.1110">
    <property type="match status" value="1"/>
</dbReference>
<dbReference type="EMBL" id="CP144754">
    <property type="protein sequence ID" value="WVZ96702.1"/>
    <property type="molecule type" value="Genomic_DNA"/>
</dbReference>
<dbReference type="Gene3D" id="3.90.190.10">
    <property type="entry name" value="Protein tyrosine phosphatase superfamily"/>
    <property type="match status" value="1"/>
</dbReference>
<dbReference type="SMART" id="SM01326">
    <property type="entry name" value="PTEN_C2"/>
    <property type="match status" value="1"/>
</dbReference>
<dbReference type="PROSITE" id="PS51182">
    <property type="entry name" value="C2_TENSIN"/>
    <property type="match status" value="1"/>
</dbReference>
<feature type="compositionally biased region" description="Pro residues" evidence="5">
    <location>
        <begin position="733"/>
        <end position="744"/>
    </location>
</feature>
<evidence type="ECO:0000256" key="5">
    <source>
        <dbReference type="SAM" id="MobiDB-lite"/>
    </source>
</evidence>
<feature type="compositionally biased region" description="Low complexity" evidence="5">
    <location>
        <begin position="786"/>
        <end position="798"/>
    </location>
</feature>
<feature type="compositionally biased region" description="Pro residues" evidence="5">
    <location>
        <begin position="675"/>
        <end position="708"/>
    </location>
</feature>
<dbReference type="InterPro" id="IPR051144">
    <property type="entry name" value="Formin_homology_domain"/>
</dbReference>
<feature type="compositionally biased region" description="Pro residues" evidence="5">
    <location>
        <begin position="717"/>
        <end position="726"/>
    </location>
</feature>
<dbReference type="InterPro" id="IPR042201">
    <property type="entry name" value="FH2_Formin_sf"/>
</dbReference>
<dbReference type="PANTHER" id="PTHR45733:SF17">
    <property type="entry name" value="FORMIN-LIKE PROTEIN 14"/>
    <property type="match status" value="1"/>
</dbReference>
<feature type="compositionally biased region" description="Pro residues" evidence="5">
    <location>
        <begin position="852"/>
        <end position="874"/>
    </location>
</feature>
<feature type="compositionally biased region" description="Pro residues" evidence="5">
    <location>
        <begin position="820"/>
        <end position="830"/>
    </location>
</feature>
<feature type="region of interest" description="Disordered" evidence="5">
    <location>
        <begin position="1269"/>
        <end position="1293"/>
    </location>
</feature>
<dbReference type="SMART" id="SM00498">
    <property type="entry name" value="FH2"/>
    <property type="match status" value="1"/>
</dbReference>
<protein>
    <recommendedName>
        <fullName evidence="3">Formin-like protein</fullName>
    </recommendedName>
</protein>
<evidence type="ECO:0000259" key="6">
    <source>
        <dbReference type="PROSITE" id="PS51182"/>
    </source>
</evidence>
<feature type="compositionally biased region" description="Pro residues" evidence="5">
    <location>
        <begin position="799"/>
        <end position="811"/>
    </location>
</feature>